<evidence type="ECO:0000313" key="2">
    <source>
        <dbReference type="EMBL" id="GJS71312.1"/>
    </source>
</evidence>
<feature type="compositionally biased region" description="Low complexity" evidence="1">
    <location>
        <begin position="195"/>
        <end position="210"/>
    </location>
</feature>
<gene>
    <name evidence="2" type="ORF">Tco_0704153</name>
</gene>
<evidence type="ECO:0000256" key="1">
    <source>
        <dbReference type="SAM" id="MobiDB-lite"/>
    </source>
</evidence>
<dbReference type="Proteomes" id="UP001151760">
    <property type="component" value="Unassembled WGS sequence"/>
</dbReference>
<protein>
    <recommendedName>
        <fullName evidence="4">Reverse transcriptase domain-containing protein</fullName>
    </recommendedName>
</protein>
<accession>A0ABQ4Y1S3</accession>
<keyword evidence="3" id="KW-1185">Reference proteome</keyword>
<feature type="region of interest" description="Disordered" evidence="1">
    <location>
        <begin position="161"/>
        <end position="218"/>
    </location>
</feature>
<sequence length="361" mass="40629">MAALRVAAVIEEYAHESLTFRDAVACEVISKWISVMKEDMDTRSNYMGFTCKSKAKIWVTKGLLDEAKEIILGMEIFRTQSGNTLRGIVMNKRRVRVHVYMTLTGKLKEDTWLKGFSVESGFELRTMTNTRSNMTPAEIEEMINQRMDAALEAHRVNRDLELGNRNDNGGGDGNGNGNGNGNRNGNGNGTGNGNNRGNNGDGNENRNVNGRGDRPGARECTYQDLMKCKPLSFKGTEGVVGLIRWSENMEIWNSHKRTIGTYAAYALSWRELLKLMTEYSKYFPSDLRNKLLTKVVKWPKEEDRVEKFIGGLPDNIQGNVIVVEPTRLQDAVRIANNLMDQKLIGLMIVRKADERGDVKQL</sequence>
<evidence type="ECO:0000313" key="3">
    <source>
        <dbReference type="Proteomes" id="UP001151760"/>
    </source>
</evidence>
<feature type="compositionally biased region" description="Gly residues" evidence="1">
    <location>
        <begin position="168"/>
        <end position="194"/>
    </location>
</feature>
<evidence type="ECO:0008006" key="4">
    <source>
        <dbReference type="Google" id="ProtNLM"/>
    </source>
</evidence>
<comment type="caution">
    <text evidence="2">The sequence shown here is derived from an EMBL/GenBank/DDBJ whole genome shotgun (WGS) entry which is preliminary data.</text>
</comment>
<name>A0ABQ4Y1S3_9ASTR</name>
<proteinExistence type="predicted"/>
<organism evidence="2 3">
    <name type="scientific">Tanacetum coccineum</name>
    <dbReference type="NCBI Taxonomy" id="301880"/>
    <lineage>
        <taxon>Eukaryota</taxon>
        <taxon>Viridiplantae</taxon>
        <taxon>Streptophyta</taxon>
        <taxon>Embryophyta</taxon>
        <taxon>Tracheophyta</taxon>
        <taxon>Spermatophyta</taxon>
        <taxon>Magnoliopsida</taxon>
        <taxon>eudicotyledons</taxon>
        <taxon>Gunneridae</taxon>
        <taxon>Pentapetalae</taxon>
        <taxon>asterids</taxon>
        <taxon>campanulids</taxon>
        <taxon>Asterales</taxon>
        <taxon>Asteraceae</taxon>
        <taxon>Asteroideae</taxon>
        <taxon>Anthemideae</taxon>
        <taxon>Anthemidinae</taxon>
        <taxon>Tanacetum</taxon>
    </lineage>
</organism>
<reference evidence="2" key="1">
    <citation type="journal article" date="2022" name="Int. J. Mol. Sci.">
        <title>Draft Genome of Tanacetum Coccineum: Genomic Comparison of Closely Related Tanacetum-Family Plants.</title>
        <authorList>
            <person name="Yamashiro T."/>
            <person name="Shiraishi A."/>
            <person name="Nakayama K."/>
            <person name="Satake H."/>
        </authorList>
    </citation>
    <scope>NUCLEOTIDE SEQUENCE</scope>
</reference>
<reference evidence="2" key="2">
    <citation type="submission" date="2022-01" db="EMBL/GenBank/DDBJ databases">
        <authorList>
            <person name="Yamashiro T."/>
            <person name="Shiraishi A."/>
            <person name="Satake H."/>
            <person name="Nakayama K."/>
        </authorList>
    </citation>
    <scope>NUCLEOTIDE SEQUENCE</scope>
</reference>
<dbReference type="EMBL" id="BQNB010009997">
    <property type="protein sequence ID" value="GJS71312.1"/>
    <property type="molecule type" value="Genomic_DNA"/>
</dbReference>